<dbReference type="PANTHER" id="PTHR35372:SF2">
    <property type="entry name" value="SF3 HELICASE DOMAIN-CONTAINING PROTEIN"/>
    <property type="match status" value="1"/>
</dbReference>
<evidence type="ECO:0000259" key="6">
    <source>
        <dbReference type="PROSITE" id="PS51206"/>
    </source>
</evidence>
<reference evidence="7 8" key="1">
    <citation type="submission" date="2023-10" db="EMBL/GenBank/DDBJ databases">
        <title>Wastewater isolates of ESBL- and carbapenemase-producing Gram-negative bacteria from New Zealand.</title>
        <authorList>
            <person name="Straub C."/>
            <person name="Weaver L."/>
            <person name="Cornelius A."/>
            <person name="Mcgill E."/>
            <person name="Dyet K."/>
            <person name="White L."/>
            <person name="Pattis I."/>
        </authorList>
    </citation>
    <scope>NUCLEOTIDE SEQUENCE [LARGE SCALE GENOMIC DNA]</scope>
    <source>
        <strain evidence="7 8">ESBL09</strain>
    </source>
</reference>
<keyword evidence="1" id="KW-0547">Nucleotide-binding</keyword>
<dbReference type="InterPro" id="IPR036390">
    <property type="entry name" value="WH_DNA-bd_sf"/>
</dbReference>
<keyword evidence="2" id="KW-0378">Hydrolase</keyword>
<protein>
    <submittedName>
        <fullName evidence="7">DUF5906 domain-containing protein</fullName>
    </submittedName>
</protein>
<dbReference type="PANTHER" id="PTHR35372">
    <property type="entry name" value="ATP BINDING PROTEIN-RELATED"/>
    <property type="match status" value="1"/>
</dbReference>
<dbReference type="InterPro" id="IPR014015">
    <property type="entry name" value="Helicase_SF3_DNA-vir"/>
</dbReference>
<evidence type="ECO:0000313" key="8">
    <source>
        <dbReference type="Proteomes" id="UP001331691"/>
    </source>
</evidence>
<proteinExistence type="predicted"/>
<dbReference type="Proteomes" id="UP001331691">
    <property type="component" value="Unassembled WGS sequence"/>
</dbReference>
<dbReference type="AlphaFoldDB" id="A0AB35XE89"/>
<dbReference type="InterPro" id="IPR051620">
    <property type="entry name" value="ORF904-like_C"/>
</dbReference>
<dbReference type="InterPro" id="IPR036388">
    <property type="entry name" value="WH-like_DNA-bd_sf"/>
</dbReference>
<dbReference type="EMBL" id="JAZKKV010000001">
    <property type="protein sequence ID" value="MEE9656450.1"/>
    <property type="molecule type" value="Genomic_DNA"/>
</dbReference>
<comment type="caution">
    <text evidence="7">The sequence shown here is derived from an EMBL/GenBank/DDBJ whole genome shotgun (WGS) entry which is preliminary data.</text>
</comment>
<dbReference type="RefSeq" id="WP_331388935.1">
    <property type="nucleotide sequence ID" value="NZ_JAZKKV010000001.1"/>
</dbReference>
<dbReference type="InterPro" id="IPR027417">
    <property type="entry name" value="P-loop_NTPase"/>
</dbReference>
<evidence type="ECO:0000256" key="5">
    <source>
        <dbReference type="SAM" id="MobiDB-lite"/>
    </source>
</evidence>
<keyword evidence="4" id="KW-0067">ATP-binding</keyword>
<dbReference type="PROSITE" id="PS51206">
    <property type="entry name" value="SF3_HELICASE_1"/>
    <property type="match status" value="1"/>
</dbReference>
<keyword evidence="3" id="KW-0347">Helicase</keyword>
<keyword evidence="8" id="KW-1185">Reference proteome</keyword>
<dbReference type="GO" id="GO:0016787">
    <property type="term" value="F:hydrolase activity"/>
    <property type="evidence" value="ECO:0007669"/>
    <property type="project" value="UniProtKB-KW"/>
</dbReference>
<evidence type="ECO:0000256" key="2">
    <source>
        <dbReference type="ARBA" id="ARBA00022801"/>
    </source>
</evidence>
<dbReference type="Pfam" id="PF19263">
    <property type="entry name" value="DUF5906"/>
    <property type="match status" value="1"/>
</dbReference>
<dbReference type="SUPFAM" id="SSF46785">
    <property type="entry name" value="Winged helix' DNA-binding domain"/>
    <property type="match status" value="1"/>
</dbReference>
<dbReference type="Gene3D" id="1.10.10.10">
    <property type="entry name" value="Winged helix-like DNA-binding domain superfamily/Winged helix DNA-binding domain"/>
    <property type="match status" value="1"/>
</dbReference>
<organism evidence="7 8">
    <name type="scientific">Kluyvera ascorbata</name>
    <dbReference type="NCBI Taxonomy" id="51288"/>
    <lineage>
        <taxon>Bacteria</taxon>
        <taxon>Pseudomonadati</taxon>
        <taxon>Pseudomonadota</taxon>
        <taxon>Gammaproteobacteria</taxon>
        <taxon>Enterobacterales</taxon>
        <taxon>Enterobacteriaceae</taxon>
        <taxon>Kluyvera</taxon>
    </lineage>
</organism>
<dbReference type="SUPFAM" id="SSF52540">
    <property type="entry name" value="P-loop containing nucleoside triphosphate hydrolases"/>
    <property type="match status" value="1"/>
</dbReference>
<name>A0AB35XE89_9ENTR</name>
<sequence length="479" mass="52770">MPDTKSLSAPDVKSTSAGAPVSYFHSNTPSANGLPLSKIQPGERIEAFMQSAGRYSLHCDSDALYQYDGSIWRLKPDSHIRSELAAFYASRGFKPGAGVFDNDLKTLKLHSSFGDSPAMGEPAANVIAFDNGVYSIVDRSFSSHCAENWLRSHNGVHYHPAEAGESLEQNAQNFNQWLNHASGEDGAKRNAILAALYMVLAKRYDWQMFFEVTGPGGGGKSIFMNLCKLLAGEESTASTTLRDLCNPMMLTHLVDASLVLMPDQPKYHGDSSTLKAMTGGDAVLINPKHRLPYSAVIRAVVIVATNEPAVFNEHNGGISRRRVLLQFKNVVSDQDTTFMDKLMPELPVIIRYLLGMDAADAQNALRKQRDSMDAFEAKADSSSLYGFAAHLELLPDAHGMLMGNRPLTTNDERPREYLYHAYLCFMMVNGYERPMSRPAFAKSLPSVMKEKGWKVESLRGKAGNKYNLTLAASADEWLP</sequence>
<feature type="region of interest" description="Disordered" evidence="5">
    <location>
        <begin position="1"/>
        <end position="24"/>
    </location>
</feature>
<dbReference type="GO" id="GO:0005524">
    <property type="term" value="F:ATP binding"/>
    <property type="evidence" value="ECO:0007669"/>
    <property type="project" value="UniProtKB-KW"/>
</dbReference>
<evidence type="ECO:0000256" key="3">
    <source>
        <dbReference type="ARBA" id="ARBA00022806"/>
    </source>
</evidence>
<dbReference type="Pfam" id="PF03288">
    <property type="entry name" value="Pox_D5"/>
    <property type="match status" value="1"/>
</dbReference>
<accession>A0AB35XE89</accession>
<evidence type="ECO:0000256" key="4">
    <source>
        <dbReference type="ARBA" id="ARBA00022840"/>
    </source>
</evidence>
<dbReference type="InterPro" id="IPR045455">
    <property type="entry name" value="NrS-1_pol-like_helicase"/>
</dbReference>
<gene>
    <name evidence="7" type="ORF">V4836_20425</name>
</gene>
<feature type="domain" description="SF3 helicase" evidence="6">
    <location>
        <begin position="187"/>
        <end position="340"/>
    </location>
</feature>
<dbReference type="Gene3D" id="3.40.50.300">
    <property type="entry name" value="P-loop containing nucleotide triphosphate hydrolases"/>
    <property type="match status" value="1"/>
</dbReference>
<dbReference type="InterPro" id="IPR004968">
    <property type="entry name" value="DNA_primase/NTPase_C"/>
</dbReference>
<dbReference type="GO" id="GO:0004386">
    <property type="term" value="F:helicase activity"/>
    <property type="evidence" value="ECO:0007669"/>
    <property type="project" value="UniProtKB-KW"/>
</dbReference>
<evidence type="ECO:0000313" key="7">
    <source>
        <dbReference type="EMBL" id="MEE9656450.1"/>
    </source>
</evidence>
<evidence type="ECO:0000256" key="1">
    <source>
        <dbReference type="ARBA" id="ARBA00022741"/>
    </source>
</evidence>